<evidence type="ECO:0000313" key="4">
    <source>
        <dbReference type="Proteomes" id="UP000217785"/>
    </source>
</evidence>
<accession>A0A292YPD0</accession>
<name>A0A292YPD0_9BACL</name>
<keyword evidence="1" id="KW-0175">Coiled coil</keyword>
<dbReference type="AlphaFoldDB" id="A0A292YPD0"/>
<feature type="domain" description="Sporulation membrane protein YtrI C-terminal" evidence="2">
    <location>
        <begin position="83"/>
        <end position="152"/>
    </location>
</feature>
<dbReference type="Pfam" id="PF26347">
    <property type="entry name" value="YtrI_sporulation"/>
    <property type="match status" value="1"/>
</dbReference>
<proteinExistence type="predicted"/>
<gene>
    <name evidence="3" type="ORF">EFBL_1870</name>
</gene>
<organism evidence="3 4">
    <name type="scientific">Effusibacillus lacus</name>
    <dbReference type="NCBI Taxonomy" id="1348429"/>
    <lineage>
        <taxon>Bacteria</taxon>
        <taxon>Bacillati</taxon>
        <taxon>Bacillota</taxon>
        <taxon>Bacilli</taxon>
        <taxon>Bacillales</taxon>
        <taxon>Alicyclobacillaceae</taxon>
        <taxon>Effusibacillus</taxon>
    </lineage>
</organism>
<reference evidence="4" key="1">
    <citation type="submission" date="2017-07" db="EMBL/GenBank/DDBJ databases">
        <title>Draft genome sequence of Effusibacillus lacus strain skLN1.</title>
        <authorList>
            <person name="Watanabe M."/>
            <person name="Kojima H."/>
            <person name="Fukui M."/>
        </authorList>
    </citation>
    <scope>NUCLEOTIDE SEQUENCE [LARGE SCALE GENOMIC DNA]</scope>
    <source>
        <strain evidence="4">skLN1</strain>
    </source>
</reference>
<keyword evidence="4" id="KW-1185">Reference proteome</keyword>
<evidence type="ECO:0000259" key="2">
    <source>
        <dbReference type="Pfam" id="PF26347"/>
    </source>
</evidence>
<dbReference type="EMBL" id="BDUF01000053">
    <property type="protein sequence ID" value="GAX90244.1"/>
    <property type="molecule type" value="Genomic_DNA"/>
</dbReference>
<dbReference type="InterPro" id="IPR058620">
    <property type="entry name" value="YtrI_C"/>
</dbReference>
<feature type="coiled-coil region" evidence="1">
    <location>
        <begin position="35"/>
        <end position="69"/>
    </location>
</feature>
<evidence type="ECO:0000313" key="3">
    <source>
        <dbReference type="EMBL" id="GAX90244.1"/>
    </source>
</evidence>
<dbReference type="Proteomes" id="UP000217785">
    <property type="component" value="Unassembled WGS sequence"/>
</dbReference>
<evidence type="ECO:0000256" key="1">
    <source>
        <dbReference type="SAM" id="Coils"/>
    </source>
</evidence>
<protein>
    <recommendedName>
        <fullName evidence="2">Sporulation membrane protein YtrI C-terminal domain-containing protein</fullName>
    </recommendedName>
</protein>
<sequence length="160" mass="18253">MDRVGKGIVMQRLGAFMVGVLVGAAALLAVKGHDLDLLYLQIRKLRTENAQLQEEITSLKKDFLDKQKQSIRKVRRIEVDVKAPDEFTKLAIARHLKSRMHPLINKELGYLESDPQLVTQLIEGRTYTYENQVYQLKVEAVFIGETLRIWVFAGKQTTGT</sequence>
<comment type="caution">
    <text evidence="3">The sequence shown here is derived from an EMBL/GenBank/DDBJ whole genome shotgun (WGS) entry which is preliminary data.</text>
</comment>